<keyword evidence="4" id="KW-1185">Reference proteome</keyword>
<keyword evidence="3" id="KW-0282">Flagellum</keyword>
<organism evidence="3 4">
    <name type="scientific">Aquibacillus halophilus</name>
    <dbReference type="NCBI Taxonomy" id="930132"/>
    <lineage>
        <taxon>Bacteria</taxon>
        <taxon>Bacillati</taxon>
        <taxon>Bacillota</taxon>
        <taxon>Bacilli</taxon>
        <taxon>Bacillales</taxon>
        <taxon>Bacillaceae</taxon>
        <taxon>Aquibacillus</taxon>
    </lineage>
</organism>
<evidence type="ECO:0000313" key="3">
    <source>
        <dbReference type="EMBL" id="MRH42382.1"/>
    </source>
</evidence>
<accession>A0A6A8DMB6</accession>
<gene>
    <name evidence="3" type="ORF">GH741_06760</name>
</gene>
<dbReference type="EMBL" id="WJNG01000005">
    <property type="protein sequence ID" value="MRH42382.1"/>
    <property type="molecule type" value="Genomic_DNA"/>
</dbReference>
<dbReference type="AlphaFoldDB" id="A0A6A8DMB6"/>
<evidence type="ECO:0000313" key="4">
    <source>
        <dbReference type="Proteomes" id="UP000799092"/>
    </source>
</evidence>
<dbReference type="InterPro" id="IPR009926">
    <property type="entry name" value="T3SS_YcgR_PilZN"/>
</dbReference>
<dbReference type="Gene3D" id="2.40.10.220">
    <property type="entry name" value="predicted glycosyltransferase like domains"/>
    <property type="match status" value="1"/>
</dbReference>
<dbReference type="Pfam" id="PF07238">
    <property type="entry name" value="PilZ"/>
    <property type="match status" value="1"/>
</dbReference>
<keyword evidence="3" id="KW-0969">Cilium</keyword>
<dbReference type="InterPro" id="IPR009875">
    <property type="entry name" value="PilZ_domain"/>
</dbReference>
<feature type="domain" description="Type III secretion system flagellar brake protein YcgR PilZN" evidence="2">
    <location>
        <begin position="11"/>
        <end position="97"/>
    </location>
</feature>
<proteinExistence type="predicted"/>
<dbReference type="GO" id="GO:0035438">
    <property type="term" value="F:cyclic-di-GMP binding"/>
    <property type="evidence" value="ECO:0007669"/>
    <property type="project" value="InterPro"/>
</dbReference>
<comment type="caution">
    <text evidence="3">The sequence shown here is derived from an EMBL/GenBank/DDBJ whole genome shotgun (WGS) entry which is preliminary data.</text>
</comment>
<dbReference type="Proteomes" id="UP000799092">
    <property type="component" value="Unassembled WGS sequence"/>
</dbReference>
<sequence>MFRKEAELLIKIGTPLALELNNNGDISRYRCKVVEYEDNDLFIDYPINVITGRSDIFPTGTEFNASFVGNDNSVYKFNTEIVGKKNINIPTLILDYPEKDLVRIQRREYVRVDTAVDISVDDPTLKIPTITSVTNDISGGGISIVLPTSYPFESGMLLDLCMVFPMESGTFEYVLAEAEVIRVIKRREGQKDLLSLKFIAITDKDRQTIIRYCFEKQLKTRKKGLKF</sequence>
<name>A0A6A8DMB6_9BACI</name>
<reference evidence="3" key="1">
    <citation type="submission" date="2019-11" db="EMBL/GenBank/DDBJ databases">
        <authorList>
            <person name="Li J."/>
        </authorList>
    </citation>
    <scope>NUCLEOTIDE SEQUENCE</scope>
    <source>
        <strain evidence="3">B6B</strain>
    </source>
</reference>
<evidence type="ECO:0000259" key="1">
    <source>
        <dbReference type="Pfam" id="PF07238"/>
    </source>
</evidence>
<keyword evidence="3" id="KW-0966">Cell projection</keyword>
<feature type="domain" description="PilZ" evidence="1">
    <location>
        <begin position="105"/>
        <end position="215"/>
    </location>
</feature>
<protein>
    <submittedName>
        <fullName evidence="3">Flagellar brake protein</fullName>
    </submittedName>
</protein>
<dbReference type="Pfam" id="PF12945">
    <property type="entry name" value="PilZNR"/>
    <property type="match status" value="1"/>
</dbReference>
<evidence type="ECO:0000259" key="2">
    <source>
        <dbReference type="Pfam" id="PF12945"/>
    </source>
</evidence>
<dbReference type="OrthoDB" id="1951449at2"/>